<dbReference type="GO" id="GO:0070941">
    <property type="term" value="P:eisosome assembly"/>
    <property type="evidence" value="ECO:0007669"/>
    <property type="project" value="TreeGrafter"/>
</dbReference>
<feature type="compositionally biased region" description="Pro residues" evidence="2">
    <location>
        <begin position="730"/>
        <end position="739"/>
    </location>
</feature>
<feature type="compositionally biased region" description="Polar residues" evidence="2">
    <location>
        <begin position="708"/>
        <end position="717"/>
    </location>
</feature>
<dbReference type="OrthoDB" id="3358861at2759"/>
<organism evidence="3 4">
    <name type="scientific">Kwoniella heveanensis BCC8398</name>
    <dbReference type="NCBI Taxonomy" id="1296120"/>
    <lineage>
        <taxon>Eukaryota</taxon>
        <taxon>Fungi</taxon>
        <taxon>Dikarya</taxon>
        <taxon>Basidiomycota</taxon>
        <taxon>Agaricomycotina</taxon>
        <taxon>Tremellomycetes</taxon>
        <taxon>Tremellales</taxon>
        <taxon>Cryptococcaceae</taxon>
        <taxon>Kwoniella</taxon>
    </lineage>
</organism>
<keyword evidence="4" id="KW-1185">Reference proteome</keyword>
<feature type="compositionally biased region" description="Polar residues" evidence="2">
    <location>
        <begin position="159"/>
        <end position="176"/>
    </location>
</feature>
<feature type="compositionally biased region" description="Polar residues" evidence="2">
    <location>
        <begin position="630"/>
        <end position="644"/>
    </location>
</feature>
<keyword evidence="1" id="KW-0175">Coiled coil</keyword>
<proteinExistence type="predicted"/>
<dbReference type="InterPro" id="IPR027267">
    <property type="entry name" value="AH/BAR_dom_sf"/>
</dbReference>
<dbReference type="AlphaFoldDB" id="A0A1B9GT81"/>
<reference evidence="3 4" key="1">
    <citation type="submission" date="2013-07" db="EMBL/GenBank/DDBJ databases">
        <title>The Genome Sequence of Cryptococcus heveanensis BCC8398.</title>
        <authorList>
            <consortium name="The Broad Institute Genome Sequencing Platform"/>
            <person name="Cuomo C."/>
            <person name="Litvintseva A."/>
            <person name="Chen Y."/>
            <person name="Heitman J."/>
            <person name="Sun S."/>
            <person name="Springer D."/>
            <person name="Dromer F."/>
            <person name="Young S.K."/>
            <person name="Zeng Q."/>
            <person name="Gargeya S."/>
            <person name="Fitzgerald M."/>
            <person name="Abouelleil A."/>
            <person name="Alvarado L."/>
            <person name="Berlin A.M."/>
            <person name="Chapman S.B."/>
            <person name="Dewar J."/>
            <person name="Goldberg J."/>
            <person name="Griggs A."/>
            <person name="Gujja S."/>
            <person name="Hansen M."/>
            <person name="Howarth C."/>
            <person name="Imamovic A."/>
            <person name="Larimer J."/>
            <person name="McCowan C."/>
            <person name="Murphy C."/>
            <person name="Pearson M."/>
            <person name="Priest M."/>
            <person name="Roberts A."/>
            <person name="Saif S."/>
            <person name="Shea T."/>
            <person name="Sykes S."/>
            <person name="Wortman J."/>
            <person name="Nusbaum C."/>
            <person name="Birren B."/>
        </authorList>
    </citation>
    <scope>NUCLEOTIDE SEQUENCE [LARGE SCALE GENOMIC DNA]</scope>
    <source>
        <strain evidence="3 4">BCC8398</strain>
    </source>
</reference>
<feature type="compositionally biased region" description="Polar residues" evidence="2">
    <location>
        <begin position="947"/>
        <end position="963"/>
    </location>
</feature>
<feature type="coiled-coil region" evidence="1">
    <location>
        <begin position="185"/>
        <end position="212"/>
    </location>
</feature>
<sequence length="1059" mass="112949">MDALRPGHAHRSSSDRLLNNYLDSQKSLTTSLLTLLSHSHSSTSSLLAYVTSSPGVIVPIRRAVRHAAFEGPLSQELMSNPDNHGHGHDEGEGGWASYIQTLDEFRKDLKQIHLLEEELSRVKRDREILVTRLIKTTKSRPTRSDLSAIASSYSHNGAQSSRASVLSMSSNGSATTKEGKRAGKLADAQAELLGCEEHLRSLEVRIENERNKVMMRGLEDRFRSMEVVGRMWVAQAKRGLTDLERLQDLPPDAFELDSNGSLAPSQSASQVAYEDSPHRGGGGVPFPRHFGHEHGPGSITGSIAEEDENGSSGDEAPGGTLVMHENRPGSRASPAVPSKPRNGAATPSRPSPLGVPSINERARPLSSTIGGSQRDLHQDDDSDSDAPNPRAGGRRAASDVGGMAYRPPKGRQPLRRTFSDDHRSPSRGARRAGSDTSSIRGQRKKKGFFASIGRFFKGGSSRRREGSIRSGRDSPPYGSSKGGWHTRTDSNIKRAGTLRGGGRRGGDDSSSDEDEGHLVSVTNNRNNTWAVDNNRDSRGGIKRSSTMPVASGLIPSKPAARSDLGMKRNSSQSTVTATAKQRSATPTANKPLTTSGSGTLSRSGTVKSTMSTKSAGTVKSTGTTKKKTRPNGSISRTSLTTQQAAEGRNIMQLIEGSAPSMPDVPKAPKSQVTPQMELPKAPGSSLVPAAPLKSASPHANGEVPTLGRSISRSSTVKKATKPEKDDDSPPLRPTTPLPPSRLLSPPLKSALRPSSPIPSAPLSPPQPPPPMFSISAPGPVQLTPEKEEKEEALVPPPNNKRNSFHSMTSGDGNSIYESAIEDEGGDDDEGGSSEDEDEQGYKVVENEKVARAGEIATGYGQDGGNESDASDDTVDGRTQAGAGARASAATPTPAQGMNHNSGRAPAPAPIEVPRPPSSVGGSTIARRKSVRMAVPDSPVVEKAPEPITTSTHSHSYQPTTLNTDELDRAASPEPDENAERVHEQWSTRIGRMRDDTSDEDDIDPEYRKARRGLAKIDKKWEALSEKEKQKHAQSGAGGKLKKSNSTRSKGSVKSRSSRV</sequence>
<dbReference type="InterPro" id="IPR028245">
    <property type="entry name" value="PIL1/LSP1"/>
</dbReference>
<dbReference type="GO" id="GO:0036286">
    <property type="term" value="C:eisosome filament"/>
    <property type="evidence" value="ECO:0007669"/>
    <property type="project" value="TreeGrafter"/>
</dbReference>
<dbReference type="Gene3D" id="1.20.1270.60">
    <property type="entry name" value="Arfaptin homology (AH) domain/BAR domain"/>
    <property type="match status" value="1"/>
</dbReference>
<dbReference type="EMBL" id="KI669501">
    <property type="protein sequence ID" value="OCF34251.1"/>
    <property type="molecule type" value="Genomic_DNA"/>
</dbReference>
<feature type="region of interest" description="Disordered" evidence="2">
    <location>
        <begin position="251"/>
        <end position="1059"/>
    </location>
</feature>
<accession>A0A1B9GT81</accession>
<dbReference type="GO" id="GO:0008289">
    <property type="term" value="F:lipid binding"/>
    <property type="evidence" value="ECO:0007669"/>
    <property type="project" value="TreeGrafter"/>
</dbReference>
<name>A0A1B9GT81_9TREE</name>
<protein>
    <submittedName>
        <fullName evidence="3">Uncharacterized protein</fullName>
    </submittedName>
</protein>
<gene>
    <name evidence="3" type="ORF">I316_04204</name>
</gene>
<evidence type="ECO:0000256" key="1">
    <source>
        <dbReference type="SAM" id="Coils"/>
    </source>
</evidence>
<evidence type="ECO:0000313" key="3">
    <source>
        <dbReference type="EMBL" id="OCF34251.1"/>
    </source>
</evidence>
<feature type="compositionally biased region" description="Low complexity" evidence="2">
    <location>
        <begin position="740"/>
        <end position="754"/>
    </location>
</feature>
<feature type="compositionally biased region" description="Basic and acidic residues" evidence="2">
    <location>
        <begin position="977"/>
        <end position="995"/>
    </location>
</feature>
<feature type="compositionally biased region" description="Polar residues" evidence="2">
    <location>
        <begin position="520"/>
        <end position="531"/>
    </location>
</feature>
<feature type="compositionally biased region" description="Polar residues" evidence="2">
    <location>
        <begin position="568"/>
        <end position="591"/>
    </location>
</feature>
<feature type="compositionally biased region" description="Low complexity" evidence="2">
    <location>
        <begin position="592"/>
        <end position="623"/>
    </location>
</feature>
<dbReference type="GO" id="GO:0005886">
    <property type="term" value="C:plasma membrane"/>
    <property type="evidence" value="ECO:0007669"/>
    <property type="project" value="TreeGrafter"/>
</dbReference>
<feature type="compositionally biased region" description="Pro residues" evidence="2">
    <location>
        <begin position="906"/>
        <end position="916"/>
    </location>
</feature>
<feature type="compositionally biased region" description="Polar residues" evidence="2">
    <location>
        <begin position="799"/>
        <end position="816"/>
    </location>
</feature>
<evidence type="ECO:0000256" key="2">
    <source>
        <dbReference type="SAM" id="MobiDB-lite"/>
    </source>
</evidence>
<dbReference type="Proteomes" id="UP000092666">
    <property type="component" value="Unassembled WGS sequence"/>
</dbReference>
<dbReference type="GO" id="GO:0006897">
    <property type="term" value="P:endocytosis"/>
    <property type="evidence" value="ECO:0007669"/>
    <property type="project" value="TreeGrafter"/>
</dbReference>
<dbReference type="PANTHER" id="PTHR31962:SF1">
    <property type="entry name" value="SPHINGOLIPID LONG CHAIN BASE-RESPONSIVE PROTEIN PIL1"/>
    <property type="match status" value="1"/>
</dbReference>
<dbReference type="STRING" id="1296120.A0A1B9GT81"/>
<dbReference type="PANTHER" id="PTHR31962">
    <property type="entry name" value="SPHINGOLIPID LONG CHAIN BASE-RESPONSIVE PROTEIN PIL1"/>
    <property type="match status" value="1"/>
</dbReference>
<reference evidence="4" key="2">
    <citation type="submission" date="2013-12" db="EMBL/GenBank/DDBJ databases">
        <title>Evolution of pathogenesis and genome organization in the Tremellales.</title>
        <authorList>
            <person name="Cuomo C."/>
            <person name="Litvintseva A."/>
            <person name="Heitman J."/>
            <person name="Chen Y."/>
            <person name="Sun S."/>
            <person name="Springer D."/>
            <person name="Dromer F."/>
            <person name="Young S."/>
            <person name="Zeng Q."/>
            <person name="Chapman S."/>
            <person name="Gujja S."/>
            <person name="Saif S."/>
            <person name="Birren B."/>
        </authorList>
    </citation>
    <scope>NUCLEOTIDE SEQUENCE [LARGE SCALE GENOMIC DNA]</scope>
    <source>
        <strain evidence="4">BCC8398</strain>
    </source>
</reference>
<feature type="compositionally biased region" description="Pro residues" evidence="2">
    <location>
        <begin position="755"/>
        <end position="771"/>
    </location>
</feature>
<feature type="compositionally biased region" description="Polar residues" evidence="2">
    <location>
        <begin position="258"/>
        <end position="270"/>
    </location>
</feature>
<feature type="compositionally biased region" description="Basic residues" evidence="2">
    <location>
        <begin position="1039"/>
        <end position="1059"/>
    </location>
</feature>
<evidence type="ECO:0000313" key="4">
    <source>
        <dbReference type="Proteomes" id="UP000092666"/>
    </source>
</evidence>
<feature type="region of interest" description="Disordered" evidence="2">
    <location>
        <begin position="159"/>
        <end position="182"/>
    </location>
</feature>
<feature type="compositionally biased region" description="Acidic residues" evidence="2">
    <location>
        <begin position="819"/>
        <end position="838"/>
    </location>
</feature>
<feature type="compositionally biased region" description="Basic and acidic residues" evidence="2">
    <location>
        <begin position="720"/>
        <end position="729"/>
    </location>
</feature>
<feature type="compositionally biased region" description="Low complexity" evidence="2">
    <location>
        <begin position="876"/>
        <end position="895"/>
    </location>
</feature>
<feature type="compositionally biased region" description="Basic and acidic residues" evidence="2">
    <location>
        <begin position="462"/>
        <end position="472"/>
    </location>
</feature>
<feature type="compositionally biased region" description="Basic and acidic residues" evidence="2">
    <location>
        <begin position="1014"/>
        <end position="1030"/>
    </location>
</feature>